<evidence type="ECO:0000313" key="1">
    <source>
        <dbReference type="EMBL" id="OIR07424.1"/>
    </source>
</evidence>
<dbReference type="Pfam" id="PF13036">
    <property type="entry name" value="LpoB"/>
    <property type="match status" value="1"/>
</dbReference>
<dbReference type="InterPro" id="IPR014094">
    <property type="entry name" value="LpoB"/>
</dbReference>
<protein>
    <recommendedName>
        <fullName evidence="2">Penicillin-binding protein activator LpoB</fullName>
    </recommendedName>
</protein>
<organism evidence="1">
    <name type="scientific">mine drainage metagenome</name>
    <dbReference type="NCBI Taxonomy" id="410659"/>
    <lineage>
        <taxon>unclassified sequences</taxon>
        <taxon>metagenomes</taxon>
        <taxon>ecological metagenomes</taxon>
    </lineage>
</organism>
<dbReference type="Gene3D" id="3.40.50.10610">
    <property type="entry name" value="ABC-type transport auxiliary lipoprotein component"/>
    <property type="match status" value="1"/>
</dbReference>
<dbReference type="PROSITE" id="PS51257">
    <property type="entry name" value="PROKAR_LIPOPROTEIN"/>
    <property type="match status" value="1"/>
</dbReference>
<dbReference type="EMBL" id="MLJW01000037">
    <property type="protein sequence ID" value="OIR07424.1"/>
    <property type="molecule type" value="Genomic_DNA"/>
</dbReference>
<gene>
    <name evidence="1" type="ORF">GALL_103830</name>
</gene>
<name>A0A1J5STS1_9ZZZZ</name>
<sequence length="200" mass="21903">MKLTSSILVLSALVPAGLFLAGCETTVRPVDPRANQVINASQISPQEWAQAADKLINNLLSSNVLDRAPEKPAILGISRIVNNTQQQVDTDELTKKIRVALNNTGKVLTTTTVGLGGKVEDPLAQQAEQYNQFMAGQKQVTRMPDYTLSGKLLEDRISQGNNTQITYTFQLSLTDVRTGLAVWESEQQISKVAHRDTLGW</sequence>
<evidence type="ECO:0008006" key="2">
    <source>
        <dbReference type="Google" id="ProtNLM"/>
    </source>
</evidence>
<dbReference type="AlphaFoldDB" id="A0A1J5STS1"/>
<proteinExistence type="predicted"/>
<comment type="caution">
    <text evidence="1">The sequence shown here is derived from an EMBL/GenBank/DDBJ whole genome shotgun (WGS) entry which is preliminary data.</text>
</comment>
<accession>A0A1J5STS1</accession>
<reference evidence="1" key="1">
    <citation type="submission" date="2016-10" db="EMBL/GenBank/DDBJ databases">
        <title>Sequence of Gallionella enrichment culture.</title>
        <authorList>
            <person name="Poehlein A."/>
            <person name="Muehling M."/>
            <person name="Daniel R."/>
        </authorList>
    </citation>
    <scope>NUCLEOTIDE SEQUENCE</scope>
</reference>